<dbReference type="GO" id="GO:0016787">
    <property type="term" value="F:hydrolase activity"/>
    <property type="evidence" value="ECO:0007669"/>
    <property type="project" value="UniProtKB-KW"/>
</dbReference>
<dbReference type="Gene3D" id="3.60.15.10">
    <property type="entry name" value="Ribonuclease Z/Hydroxyacylglutathione hydrolase-like"/>
    <property type="match status" value="1"/>
</dbReference>
<name>A0A7X0RNH9_9BACL</name>
<reference evidence="5 6" key="1">
    <citation type="submission" date="2020-08" db="EMBL/GenBank/DDBJ databases">
        <title>Cohnella phylogeny.</title>
        <authorList>
            <person name="Dunlap C."/>
        </authorList>
    </citation>
    <scope>NUCLEOTIDE SEQUENCE [LARGE SCALE GENOMIC DNA]</scope>
    <source>
        <strain evidence="5 6">DSM 28246</strain>
    </source>
</reference>
<dbReference type="InterPro" id="IPR050114">
    <property type="entry name" value="UPF0173_UPF0282_UlaG_hydrolase"/>
</dbReference>
<keyword evidence="5" id="KW-0378">Hydrolase</keyword>
<comment type="function">
    <text evidence="2">Counteracts the endogenous Pycsar antiviral defense system. Phosphodiesterase that enables metal-dependent hydrolysis of host cyclic nucleotide Pycsar defense signals such as cCMP and cUMP.</text>
</comment>
<feature type="domain" description="Metallo-beta-lactamase" evidence="4">
    <location>
        <begin position="41"/>
        <end position="223"/>
    </location>
</feature>
<dbReference type="AlphaFoldDB" id="A0A7X0RNH9"/>
<dbReference type="PANTHER" id="PTHR43546:SF3">
    <property type="entry name" value="UPF0173 METAL-DEPENDENT HYDROLASE MJ1163"/>
    <property type="match status" value="1"/>
</dbReference>
<sequence>MRTSIVEQLRTKELARGQMAICSLGQAGFILKADDGTFAIIDPYFSDYCEQTIGYSFKRLMPCLVEPEEVDEIGLSAYLITHPHEDHFDPIGIRAMRDTAFPFFAPSSVVNQLGELGIGGDRCHPLRIGDEASAGGWRFEAIFADHGELAPDAVGFIIRASGRTICHMGDTCFNAEEWAKLNRRFDINLLILPINGKFGNMNEAEAADTVALVAPKKAIPCHFWMLPGNSGGDVLEFLRLAETRAPETDVLLLTQGEIYVLE</sequence>
<dbReference type="Pfam" id="PF12706">
    <property type="entry name" value="Lactamase_B_2"/>
    <property type="match status" value="1"/>
</dbReference>
<comment type="caution">
    <text evidence="5">The sequence shown here is derived from an EMBL/GenBank/DDBJ whole genome shotgun (WGS) entry which is preliminary data.</text>
</comment>
<evidence type="ECO:0000256" key="3">
    <source>
        <dbReference type="ARBA" id="ARBA00048505"/>
    </source>
</evidence>
<keyword evidence="6" id="KW-1185">Reference proteome</keyword>
<dbReference type="PANTHER" id="PTHR43546">
    <property type="entry name" value="UPF0173 METAL-DEPENDENT HYDROLASE MJ1163-RELATED"/>
    <property type="match status" value="1"/>
</dbReference>
<evidence type="ECO:0000256" key="1">
    <source>
        <dbReference type="ARBA" id="ARBA00034221"/>
    </source>
</evidence>
<evidence type="ECO:0000313" key="5">
    <source>
        <dbReference type="EMBL" id="MBB6670784.1"/>
    </source>
</evidence>
<protein>
    <submittedName>
        <fullName evidence="5">MBL fold metallo-hydrolase</fullName>
    </submittedName>
</protein>
<dbReference type="InterPro" id="IPR001279">
    <property type="entry name" value="Metallo-B-lactamas"/>
</dbReference>
<evidence type="ECO:0000259" key="4">
    <source>
        <dbReference type="Pfam" id="PF12706"/>
    </source>
</evidence>
<dbReference type="SUPFAM" id="SSF56281">
    <property type="entry name" value="Metallo-hydrolase/oxidoreductase"/>
    <property type="match status" value="1"/>
</dbReference>
<accession>A0A7X0RNH9</accession>
<gene>
    <name evidence="5" type="ORF">H7C19_08800</name>
</gene>
<comment type="catalytic activity">
    <reaction evidence="1">
        <text>3',5'-cyclic CMP + H2O = CMP + H(+)</text>
        <dbReference type="Rhea" id="RHEA:72675"/>
        <dbReference type="ChEBI" id="CHEBI:15377"/>
        <dbReference type="ChEBI" id="CHEBI:15378"/>
        <dbReference type="ChEBI" id="CHEBI:58003"/>
        <dbReference type="ChEBI" id="CHEBI:60377"/>
    </reaction>
    <physiologicalReaction direction="left-to-right" evidence="1">
        <dbReference type="Rhea" id="RHEA:72676"/>
    </physiologicalReaction>
</comment>
<organism evidence="5 6">
    <name type="scientific">Cohnella nanjingensis</name>
    <dbReference type="NCBI Taxonomy" id="1387779"/>
    <lineage>
        <taxon>Bacteria</taxon>
        <taxon>Bacillati</taxon>
        <taxon>Bacillota</taxon>
        <taxon>Bacilli</taxon>
        <taxon>Bacillales</taxon>
        <taxon>Paenibacillaceae</taxon>
        <taxon>Cohnella</taxon>
    </lineage>
</organism>
<dbReference type="EMBL" id="JACJVP010000011">
    <property type="protein sequence ID" value="MBB6670784.1"/>
    <property type="molecule type" value="Genomic_DNA"/>
</dbReference>
<evidence type="ECO:0000313" key="6">
    <source>
        <dbReference type="Proteomes" id="UP000547209"/>
    </source>
</evidence>
<evidence type="ECO:0000256" key="2">
    <source>
        <dbReference type="ARBA" id="ARBA00034301"/>
    </source>
</evidence>
<dbReference type="Proteomes" id="UP000547209">
    <property type="component" value="Unassembled WGS sequence"/>
</dbReference>
<comment type="catalytic activity">
    <reaction evidence="3">
        <text>3',5'-cyclic UMP + H2O = UMP + H(+)</text>
        <dbReference type="Rhea" id="RHEA:70575"/>
        <dbReference type="ChEBI" id="CHEBI:15377"/>
        <dbReference type="ChEBI" id="CHEBI:15378"/>
        <dbReference type="ChEBI" id="CHEBI:57865"/>
        <dbReference type="ChEBI" id="CHEBI:184387"/>
    </reaction>
    <physiologicalReaction direction="left-to-right" evidence="3">
        <dbReference type="Rhea" id="RHEA:70576"/>
    </physiologicalReaction>
</comment>
<dbReference type="RefSeq" id="WP_185142266.1">
    <property type="nucleotide sequence ID" value="NZ_JACJVP010000011.1"/>
</dbReference>
<proteinExistence type="predicted"/>
<dbReference type="InterPro" id="IPR036866">
    <property type="entry name" value="RibonucZ/Hydroxyglut_hydro"/>
</dbReference>